<accession>A0A2K9V531</accession>
<name>A0A2K9V531_9CAUD</name>
<organism evidence="1 2">
    <name type="scientific">Lactobacillus phage Satyr</name>
    <dbReference type="NCBI Taxonomy" id="2070201"/>
    <lineage>
        <taxon>Viruses</taxon>
        <taxon>Duplodnaviria</taxon>
        <taxon>Heunggongvirae</taxon>
        <taxon>Uroviricota</taxon>
        <taxon>Caudoviricetes</taxon>
        <taxon>Tybeckvirinae</taxon>
        <taxon>Maenadvirus</taxon>
        <taxon>Maenadvirus satyr</taxon>
    </lineage>
</organism>
<protein>
    <submittedName>
        <fullName evidence="1">Uncharacterized protein</fullName>
    </submittedName>
</protein>
<dbReference type="Proteomes" id="UP000241743">
    <property type="component" value="Segment"/>
</dbReference>
<reference evidence="1 2" key="1">
    <citation type="submission" date="2017-12" db="EMBL/GenBank/DDBJ databases">
        <title>Lactobacillus phages that infect wine-derived L. plantarum strains.</title>
        <authorList>
            <person name="Kyrkou I."/>
            <person name="Hestbjerg Hansen L."/>
        </authorList>
    </citation>
    <scope>NUCLEOTIDE SEQUENCE [LARGE SCALE GENOMIC DNA]</scope>
</reference>
<evidence type="ECO:0000313" key="1">
    <source>
        <dbReference type="EMBL" id="AUV57249.1"/>
    </source>
</evidence>
<keyword evidence="2" id="KW-1185">Reference proteome</keyword>
<evidence type="ECO:0000313" key="2">
    <source>
        <dbReference type="Proteomes" id="UP000241743"/>
    </source>
</evidence>
<dbReference type="RefSeq" id="YP_009797660.1">
    <property type="nucleotide sequence ID" value="NC_047918.1"/>
</dbReference>
<sequence length="121" mass="13882">MKLIDAVLNNVTRYDDFEDFSCYHDDITRDEWQEYCADGWAGEITPGTYNGATKKFTRVSKLTDDDIINAIKSDIADDEFIDISLQEFYPNKPNTPDVQALVYTEAYEVFTIGERLFADKG</sequence>
<dbReference type="EMBL" id="MG744354">
    <property type="protein sequence ID" value="AUV57249.1"/>
    <property type="molecule type" value="Genomic_DNA"/>
</dbReference>
<dbReference type="GeneID" id="54988079"/>
<dbReference type="KEGG" id="vg:54988079"/>
<proteinExistence type="predicted"/>